<proteinExistence type="inferred from homology"/>
<evidence type="ECO:0000313" key="3">
    <source>
        <dbReference type="EMBL" id="TVZ05798.1"/>
    </source>
</evidence>
<evidence type="ECO:0000313" key="4">
    <source>
        <dbReference type="Proteomes" id="UP000460272"/>
    </source>
</evidence>
<evidence type="ECO:0000256" key="1">
    <source>
        <dbReference type="ARBA" id="ARBA00008679"/>
    </source>
</evidence>
<dbReference type="Pfam" id="PF01791">
    <property type="entry name" value="DeoC"/>
    <property type="match status" value="1"/>
</dbReference>
<evidence type="ECO:0008006" key="5">
    <source>
        <dbReference type="Google" id="ProtNLM"/>
    </source>
</evidence>
<organism evidence="3 4">
    <name type="scientific">Trebonia kvetii</name>
    <dbReference type="NCBI Taxonomy" id="2480626"/>
    <lineage>
        <taxon>Bacteria</taxon>
        <taxon>Bacillati</taxon>
        <taxon>Actinomycetota</taxon>
        <taxon>Actinomycetes</taxon>
        <taxon>Streptosporangiales</taxon>
        <taxon>Treboniaceae</taxon>
        <taxon>Trebonia</taxon>
    </lineage>
</organism>
<dbReference type="InterPro" id="IPR013785">
    <property type="entry name" value="Aldolase_TIM"/>
</dbReference>
<comment type="caution">
    <text evidence="3">The sequence shown here is derived from an EMBL/GenBank/DDBJ whole genome shotgun (WGS) entry which is preliminary data.</text>
</comment>
<dbReference type="RefSeq" id="WP_145853496.1">
    <property type="nucleotide sequence ID" value="NZ_RPFW01000002.1"/>
</dbReference>
<protein>
    <recommendedName>
        <fullName evidence="5">DUF2090 domain-containing protein</fullName>
    </recommendedName>
</protein>
<gene>
    <name evidence="3" type="ORF">EAS64_10840</name>
</gene>
<dbReference type="AlphaFoldDB" id="A0A6P2C3N0"/>
<dbReference type="PANTHER" id="PTHR39340">
    <property type="entry name" value="SULFOFRUCTOSEPHOSPHATE ALDOLASE"/>
    <property type="match status" value="1"/>
</dbReference>
<dbReference type="InterPro" id="IPR002915">
    <property type="entry name" value="DeoC/FbaB/LacD_aldolase"/>
</dbReference>
<name>A0A6P2C3N0_9ACTN</name>
<sequence>MRAHRRHRLVRDDAYKFFLQLRADRPAPRAGEPDLVAEALAVVEEIIRDCRAAGVPVVIENLIYQLPGEELSARAREDAIIEAARALNDLDIDLLKLEYPGSPQGCRRLAEILRRPWAVLSAGVPFDQFTDIIQMATDDGGASGFIAGRSVWREVVSLTGPQRQEFLTSVALPRLDRLVAVASQSARPWTEFSRPLS</sequence>
<keyword evidence="4" id="KW-1185">Reference proteome</keyword>
<dbReference type="Gene3D" id="3.20.20.70">
    <property type="entry name" value="Aldolase class I"/>
    <property type="match status" value="1"/>
</dbReference>
<evidence type="ECO:0000256" key="2">
    <source>
        <dbReference type="ARBA" id="ARBA00023239"/>
    </source>
</evidence>
<dbReference type="GO" id="GO:1902777">
    <property type="term" value="P:6-sulfoquinovose(1-) catabolic process"/>
    <property type="evidence" value="ECO:0007669"/>
    <property type="project" value="TreeGrafter"/>
</dbReference>
<dbReference type="InterPro" id="IPR050552">
    <property type="entry name" value="LacD_aldolase"/>
</dbReference>
<dbReference type="SUPFAM" id="SSF51569">
    <property type="entry name" value="Aldolase"/>
    <property type="match status" value="1"/>
</dbReference>
<dbReference type="Proteomes" id="UP000460272">
    <property type="component" value="Unassembled WGS sequence"/>
</dbReference>
<keyword evidence="2" id="KW-0456">Lyase</keyword>
<reference evidence="3 4" key="1">
    <citation type="submission" date="2018-11" db="EMBL/GenBank/DDBJ databases">
        <title>Trebonia kvetii gen.nov., sp.nov., a novel acidophilic actinobacterium, and proposal of the new actinobacterial family Treboniaceae fam. nov.</title>
        <authorList>
            <person name="Rapoport D."/>
            <person name="Sagova-Mareckova M."/>
            <person name="Sedlacek I."/>
            <person name="Provaznik J."/>
            <person name="Kralova S."/>
            <person name="Pavlinic D."/>
            <person name="Benes V."/>
            <person name="Kopecky J."/>
        </authorList>
    </citation>
    <scope>NUCLEOTIDE SEQUENCE [LARGE SCALE GENOMIC DNA]</scope>
    <source>
        <strain evidence="3 4">15Tr583</strain>
    </source>
</reference>
<accession>A0A6P2C3N0</accession>
<dbReference type="GO" id="GO:0061595">
    <property type="term" value="F:6-deoxy-6-sulfofructose-1-phosphate aldolase activity"/>
    <property type="evidence" value="ECO:0007669"/>
    <property type="project" value="TreeGrafter"/>
</dbReference>
<dbReference type="OrthoDB" id="9802970at2"/>
<comment type="similarity">
    <text evidence="1">Belongs to the aldolase LacD family.</text>
</comment>
<dbReference type="PANTHER" id="PTHR39340:SF1">
    <property type="entry name" value="SULFOFRUCTOSEPHOSPHATE ALDOLASE"/>
    <property type="match status" value="1"/>
</dbReference>
<dbReference type="EMBL" id="RPFW01000002">
    <property type="protein sequence ID" value="TVZ05798.1"/>
    <property type="molecule type" value="Genomic_DNA"/>
</dbReference>